<organism evidence="3 4">
    <name type="scientific">Enhygromyxa salina</name>
    <dbReference type="NCBI Taxonomy" id="215803"/>
    <lineage>
        <taxon>Bacteria</taxon>
        <taxon>Pseudomonadati</taxon>
        <taxon>Myxococcota</taxon>
        <taxon>Polyangia</taxon>
        <taxon>Nannocystales</taxon>
        <taxon>Nannocystaceae</taxon>
        <taxon>Enhygromyxa</taxon>
    </lineage>
</organism>
<keyword evidence="1" id="KW-0175">Coiled coil</keyword>
<reference evidence="3 4" key="1">
    <citation type="submission" date="2018-03" db="EMBL/GenBank/DDBJ databases">
        <title>Draft Genome Sequences of the Obligatory Marine Myxobacteria Enhygromyxa salina SWB007.</title>
        <authorList>
            <person name="Poehlein A."/>
            <person name="Moghaddam J.A."/>
            <person name="Harms H."/>
            <person name="Alanjari M."/>
            <person name="Koenig G.M."/>
            <person name="Daniel R."/>
            <person name="Schaeberle T.F."/>
        </authorList>
    </citation>
    <scope>NUCLEOTIDE SEQUENCE [LARGE SCALE GENOMIC DNA]</scope>
    <source>
        <strain evidence="3 4">SWB007</strain>
    </source>
</reference>
<feature type="region of interest" description="Disordered" evidence="2">
    <location>
        <begin position="298"/>
        <end position="334"/>
    </location>
</feature>
<dbReference type="AlphaFoldDB" id="A0A2S9XP04"/>
<evidence type="ECO:0000313" key="3">
    <source>
        <dbReference type="EMBL" id="PRP94583.1"/>
    </source>
</evidence>
<dbReference type="Proteomes" id="UP000238823">
    <property type="component" value="Unassembled WGS sequence"/>
</dbReference>
<sequence length="470" mass="51140">MGDERRWAARYQFLEQLWRGRNRIVCDRELEGVLHAGVEGPLAVLLAELIPGDGGDARAWVALHNDRRAASFARAHSGTVFVGLDDAVELATEEDWQVALLNLDDTDPGSIEGLLEILSERAEDDPTRSVIVTQTCGHDEDETYEQLAEVVEELFGDGRIYGLTRPGMLAFYDFGPVLELELEGGGEGGGEADAEVGIEVDNTLGTPTPRFEAFIAVVGASLPGEGVTFVELPSPAPDGPREVAAPGTARAETEELAALRAQLAEAQRRGDMHAIERQAQLEQLEQAEDRIANLGDALREARESSGSSAPNRDLSGDRAGVLGGDQARGDGPRLDEVLAREQSLRWELDRLRGELEHVRARPVELLEAEVVSLRAQLDRAEAELDEHDEQLEQLQAGSAEGDAGPAGDIDPDRFHARAESLDDDGPTAAQAREWMQAKAKLEHLLRKLERGGQLSALALHRELSSLRRLL</sequence>
<protein>
    <submittedName>
        <fullName evidence="3">Uncharacterized protein</fullName>
    </submittedName>
</protein>
<dbReference type="EMBL" id="PVNL01000140">
    <property type="protein sequence ID" value="PRP94583.1"/>
    <property type="molecule type" value="Genomic_DNA"/>
</dbReference>
<name>A0A2S9XP04_9BACT</name>
<proteinExistence type="predicted"/>
<evidence type="ECO:0000313" key="4">
    <source>
        <dbReference type="Proteomes" id="UP000238823"/>
    </source>
</evidence>
<evidence type="ECO:0000256" key="2">
    <source>
        <dbReference type="SAM" id="MobiDB-lite"/>
    </source>
</evidence>
<comment type="caution">
    <text evidence="3">The sequence shown here is derived from an EMBL/GenBank/DDBJ whole genome shotgun (WGS) entry which is preliminary data.</text>
</comment>
<accession>A0A2S9XP04</accession>
<evidence type="ECO:0000256" key="1">
    <source>
        <dbReference type="SAM" id="Coils"/>
    </source>
</evidence>
<gene>
    <name evidence="3" type="ORF">ENSA7_77520</name>
</gene>
<dbReference type="RefSeq" id="WP_106094523.1">
    <property type="nucleotide sequence ID" value="NZ_PVNL01000140.1"/>
</dbReference>
<dbReference type="OrthoDB" id="5504978at2"/>
<feature type="coiled-coil region" evidence="1">
    <location>
        <begin position="334"/>
        <end position="397"/>
    </location>
</feature>